<name>A0A0J7J2A2_9FLAO</name>
<dbReference type="Proteomes" id="UP000035900">
    <property type="component" value="Unassembled WGS sequence"/>
</dbReference>
<dbReference type="AlphaFoldDB" id="A0A0J7J2A2"/>
<evidence type="ECO:0000313" key="2">
    <source>
        <dbReference type="Proteomes" id="UP000035900"/>
    </source>
</evidence>
<dbReference type="GeneID" id="95430661"/>
<accession>A0A0J7J2A2</accession>
<proteinExistence type="predicted"/>
<organism evidence="1 2">
    <name type="scientific">Chryseobacterium koreense CCUG 49689</name>
    <dbReference type="NCBI Taxonomy" id="1304281"/>
    <lineage>
        <taxon>Bacteria</taxon>
        <taxon>Pseudomonadati</taxon>
        <taxon>Bacteroidota</taxon>
        <taxon>Flavobacteriia</taxon>
        <taxon>Flavobacteriales</taxon>
        <taxon>Weeksellaceae</taxon>
        <taxon>Chryseobacterium group</taxon>
        <taxon>Chryseobacterium</taxon>
    </lineage>
</organism>
<dbReference type="RefSeq" id="WP_002996022.1">
    <property type="nucleotide sequence ID" value="NZ_LFNG01000004.1"/>
</dbReference>
<protein>
    <submittedName>
        <fullName evidence="1">Uncharacterized protein</fullName>
    </submittedName>
</protein>
<keyword evidence="2" id="KW-1185">Reference proteome</keyword>
<reference evidence="1 2" key="1">
    <citation type="journal article" date="2004" name="Int. J. Syst. Evol. Microbiol.">
        <title>Kaistella koreensis gen. nov., sp. nov., a novel member of the Chryseobacterium-Bergeyella-Riemerella branch.</title>
        <authorList>
            <person name="Kim M.K."/>
            <person name="Im W.T."/>
            <person name="Shin Y.K."/>
            <person name="Lim J.H."/>
            <person name="Kim S.H."/>
            <person name="Lee B.C."/>
            <person name="Park M.Y."/>
            <person name="Lee K.Y."/>
            <person name="Lee S.T."/>
        </authorList>
    </citation>
    <scope>NUCLEOTIDE SEQUENCE [LARGE SCALE GENOMIC DNA]</scope>
    <source>
        <strain evidence="1 2">CCUG 49689</strain>
    </source>
</reference>
<sequence length="96" mass="11038">MILPQPESNLKTNLMVLGADIISIMGNSPFKNKYTIVDDIMNKFLNRDKDRTPDLFLYALTFLHTIGSIEKKGYKIKLVKKESQEENQTSLFDNVN</sequence>
<gene>
    <name evidence="1" type="ORF">ACM44_03925</name>
</gene>
<comment type="caution">
    <text evidence="1">The sequence shown here is derived from an EMBL/GenBank/DDBJ whole genome shotgun (WGS) entry which is preliminary data.</text>
</comment>
<evidence type="ECO:0000313" key="1">
    <source>
        <dbReference type="EMBL" id="KMQ72164.1"/>
    </source>
</evidence>
<dbReference type="OrthoDB" id="796214at2"/>
<dbReference type="STRING" id="1304281.ACM44_03925"/>
<dbReference type="EMBL" id="LFNG01000004">
    <property type="protein sequence ID" value="KMQ72164.1"/>
    <property type="molecule type" value="Genomic_DNA"/>
</dbReference>
<dbReference type="PATRIC" id="fig|1304281.5.peg.845"/>